<dbReference type="EMBL" id="BGZK01000497">
    <property type="protein sequence ID" value="GBP47161.1"/>
    <property type="molecule type" value="Genomic_DNA"/>
</dbReference>
<protein>
    <submittedName>
        <fullName evidence="2">Uncharacterized protein</fullName>
    </submittedName>
</protein>
<evidence type="ECO:0000313" key="3">
    <source>
        <dbReference type="Proteomes" id="UP000299102"/>
    </source>
</evidence>
<feature type="region of interest" description="Disordered" evidence="1">
    <location>
        <begin position="80"/>
        <end position="104"/>
    </location>
</feature>
<dbReference type="AlphaFoldDB" id="A0A4C1W7W0"/>
<organism evidence="2 3">
    <name type="scientific">Eumeta variegata</name>
    <name type="common">Bagworm moth</name>
    <name type="synonym">Eumeta japonica</name>
    <dbReference type="NCBI Taxonomy" id="151549"/>
    <lineage>
        <taxon>Eukaryota</taxon>
        <taxon>Metazoa</taxon>
        <taxon>Ecdysozoa</taxon>
        <taxon>Arthropoda</taxon>
        <taxon>Hexapoda</taxon>
        <taxon>Insecta</taxon>
        <taxon>Pterygota</taxon>
        <taxon>Neoptera</taxon>
        <taxon>Endopterygota</taxon>
        <taxon>Lepidoptera</taxon>
        <taxon>Glossata</taxon>
        <taxon>Ditrysia</taxon>
        <taxon>Tineoidea</taxon>
        <taxon>Psychidae</taxon>
        <taxon>Oiketicinae</taxon>
        <taxon>Eumeta</taxon>
    </lineage>
</organism>
<reference evidence="2 3" key="1">
    <citation type="journal article" date="2019" name="Commun. Biol.">
        <title>The bagworm genome reveals a unique fibroin gene that provides high tensile strength.</title>
        <authorList>
            <person name="Kono N."/>
            <person name="Nakamura H."/>
            <person name="Ohtoshi R."/>
            <person name="Tomita M."/>
            <person name="Numata K."/>
            <person name="Arakawa K."/>
        </authorList>
    </citation>
    <scope>NUCLEOTIDE SEQUENCE [LARGE SCALE GENOMIC DNA]</scope>
</reference>
<comment type="caution">
    <text evidence="2">The sequence shown here is derived from an EMBL/GenBank/DDBJ whole genome shotgun (WGS) entry which is preliminary data.</text>
</comment>
<dbReference type="Proteomes" id="UP000299102">
    <property type="component" value="Unassembled WGS sequence"/>
</dbReference>
<evidence type="ECO:0000313" key="2">
    <source>
        <dbReference type="EMBL" id="GBP47161.1"/>
    </source>
</evidence>
<evidence type="ECO:0000256" key="1">
    <source>
        <dbReference type="SAM" id="MobiDB-lite"/>
    </source>
</evidence>
<sequence length="135" mass="15178">MLGPPSVLRYDVQFMITILLSGYRFYNCKCALKAGARLLEGKHFQRKIAASFGTGVARVFLHPTLKFDIIYKRPIPASFVRSRSPRSNNPKSPIADSELQPYGSWPPHEDLCYPTAIGSMSDRAYPVPFQFALLP</sequence>
<keyword evidence="3" id="KW-1185">Reference proteome</keyword>
<name>A0A4C1W7W0_EUMVA</name>
<proteinExistence type="predicted"/>
<gene>
    <name evidence="2" type="ORF">EVAR_38272_1</name>
</gene>
<accession>A0A4C1W7W0</accession>
<feature type="compositionally biased region" description="Low complexity" evidence="1">
    <location>
        <begin position="81"/>
        <end position="93"/>
    </location>
</feature>